<dbReference type="EMBL" id="AAKN02007205">
    <property type="status" value="NOT_ANNOTATED_CDS"/>
    <property type="molecule type" value="Genomic_DNA"/>
</dbReference>
<feature type="transmembrane region" description="Helical" evidence="7">
    <location>
        <begin position="506"/>
        <end position="527"/>
    </location>
</feature>
<evidence type="ECO:0000256" key="4">
    <source>
        <dbReference type="ARBA" id="ARBA00022989"/>
    </source>
</evidence>
<feature type="transmembrane region" description="Helical" evidence="7">
    <location>
        <begin position="295"/>
        <end position="315"/>
    </location>
</feature>
<keyword evidence="4 7" id="KW-1133">Transmembrane helix</keyword>
<keyword evidence="3 7" id="KW-0812">Transmembrane</keyword>
<comment type="subcellular location">
    <subcellularLocation>
        <location evidence="1">Membrane</location>
        <topology evidence="1">Multi-pass membrane protein</topology>
    </subcellularLocation>
</comment>
<proteinExistence type="inferred from homology"/>
<dbReference type="HOGENOM" id="CLU_018808_9_2_1"/>
<dbReference type="FunCoup" id="H0W482">
    <property type="interactions" value="89"/>
</dbReference>
<evidence type="ECO:0000313" key="8">
    <source>
        <dbReference type="Ensembl" id="ENSCPOP00000017782.2"/>
    </source>
</evidence>
<feature type="transmembrane region" description="Helical" evidence="7">
    <location>
        <begin position="161"/>
        <end position="180"/>
    </location>
</feature>
<feature type="transmembrane region" description="Helical" evidence="7">
    <location>
        <begin position="122"/>
        <end position="141"/>
    </location>
</feature>
<dbReference type="Ensembl" id="ENSCPOT00000026398.2">
    <property type="protein sequence ID" value="ENSCPOP00000017782.2"/>
    <property type="gene ID" value="ENSCPOG00000023038.2"/>
</dbReference>
<dbReference type="InParanoid" id="H0W482"/>
<dbReference type="InterPro" id="IPR038377">
    <property type="entry name" value="Na/Glc_symporter_sf"/>
</dbReference>
<feature type="transmembrane region" description="Helical" evidence="7">
    <location>
        <begin position="436"/>
        <end position="458"/>
    </location>
</feature>
<evidence type="ECO:0000256" key="3">
    <source>
        <dbReference type="ARBA" id="ARBA00022692"/>
    </source>
</evidence>
<evidence type="ECO:0000256" key="2">
    <source>
        <dbReference type="ARBA" id="ARBA00006434"/>
    </source>
</evidence>
<dbReference type="Bgee" id="ENSCPOG00000023038">
    <property type="expression patterns" value="Expressed in testis and 1 other cell type or tissue"/>
</dbReference>
<evidence type="ECO:0000256" key="5">
    <source>
        <dbReference type="ARBA" id="ARBA00023136"/>
    </source>
</evidence>
<dbReference type="PANTHER" id="PTHR11819">
    <property type="entry name" value="SOLUTE CARRIER FAMILY 5"/>
    <property type="match status" value="1"/>
</dbReference>
<dbReference type="Pfam" id="PF00474">
    <property type="entry name" value="SSF"/>
    <property type="match status" value="1"/>
</dbReference>
<feature type="transmembrane region" description="Helical" evidence="7">
    <location>
        <begin position="12"/>
        <end position="29"/>
    </location>
</feature>
<dbReference type="Proteomes" id="UP000005447">
    <property type="component" value="Unassembled WGS sequence"/>
</dbReference>
<dbReference type="GO" id="GO:0005886">
    <property type="term" value="C:plasma membrane"/>
    <property type="evidence" value="ECO:0007669"/>
    <property type="project" value="TreeGrafter"/>
</dbReference>
<feature type="transmembrane region" description="Helical" evidence="7">
    <location>
        <begin position="49"/>
        <end position="72"/>
    </location>
</feature>
<dbReference type="AlphaFoldDB" id="H0W482"/>
<accession>H0W482</accession>
<feature type="transmembrane region" description="Helical" evidence="7">
    <location>
        <begin position="187"/>
        <end position="205"/>
    </location>
</feature>
<evidence type="ECO:0000256" key="1">
    <source>
        <dbReference type="ARBA" id="ARBA00004141"/>
    </source>
</evidence>
<dbReference type="STRING" id="10141.ENSCPOP00000017782"/>
<feature type="transmembrane region" description="Helical" evidence="7">
    <location>
        <begin position="625"/>
        <end position="644"/>
    </location>
</feature>
<dbReference type="NCBIfam" id="TIGR00813">
    <property type="entry name" value="sss"/>
    <property type="match status" value="1"/>
</dbReference>
<dbReference type="EMBL" id="AAKN02007204">
    <property type="status" value="NOT_ANNOTATED_CDS"/>
    <property type="molecule type" value="Genomic_DNA"/>
</dbReference>
<dbReference type="Gene3D" id="1.20.1730.10">
    <property type="entry name" value="Sodium/glucose cotransporter"/>
    <property type="match status" value="1"/>
</dbReference>
<dbReference type="GO" id="GO:0005412">
    <property type="term" value="F:D-glucose:sodium symporter activity"/>
    <property type="evidence" value="ECO:0007669"/>
    <property type="project" value="TreeGrafter"/>
</dbReference>
<feature type="transmembrane region" description="Helical" evidence="7">
    <location>
        <begin position="362"/>
        <end position="391"/>
    </location>
</feature>
<dbReference type="InterPro" id="IPR001734">
    <property type="entry name" value="Na/solute_symporter"/>
</dbReference>
<sequence length="645" mass="72272">MGLGTSSWKDTLILTMYLLLVLYVGLRALSRDRSTIKGFFLADQNLTWWLIGASLFAANIGNSHFIGMAGIGASSGITIGAFEWNTIFMLLILGWVFVPIYIKAGVVTLPEYLRKRFGSIRLQVLVSILAIFIDVICRILVEICYGAMFLKIAWDLDAYQIILILLAIAGTYTVTGGLAAMIYTETLHATIMLFGSTVLMVYAFGKVGGYKQLQHNYIYAIPGKISEGNWTAKSKCYIPHSNAFHLFLSSSSGDFSWPELIFGATTLSLFYGSADQVSVLRALAGKNISHIKIGFILYGYLKLLPMFLVVMPGMISRTFYPDQVACVVPSECEKHCGAKHSCSPVAYPRLVISLLPTGLQGLMLAAVCATIISSLTSAFNSISALFTMNIYTWLRPRASENELMITARFFIISLLATAIIWIPITETAYSEKLFEYMLMTRSCLTPPITALFILAVFSKRVNEEGAFWGLSFGIMIGFCRMLPELIYGHRTCEDQKCPQPFCSIRYLYFSMPLLVVSLISMLVISFFRHPIPEIHLHRLCWSLRKSQDERVDLDQDRTWKRLPRFPATPTMFRHSQSYFWEALQLYFGLEPQLKSTVTPKKASKEINATEEKRGGMLENSSMKRVISASGTILITLVVLGHVYFA</sequence>
<feature type="transmembrane region" description="Helical" evidence="7">
    <location>
        <begin position="403"/>
        <end position="424"/>
    </location>
</feature>
<dbReference type="eggNOG" id="KOG2349">
    <property type="taxonomic scope" value="Eukaryota"/>
</dbReference>
<reference evidence="8" key="2">
    <citation type="submission" date="2025-08" db="UniProtKB">
        <authorList>
            <consortium name="Ensembl"/>
        </authorList>
    </citation>
    <scope>IDENTIFICATION</scope>
    <source>
        <strain evidence="8">2N</strain>
    </source>
</reference>
<evidence type="ECO:0000256" key="6">
    <source>
        <dbReference type="RuleBase" id="RU362091"/>
    </source>
</evidence>
<comment type="similarity">
    <text evidence="2 6">Belongs to the sodium:solute symporter (SSF) (TC 2.A.21) family.</text>
</comment>
<reference evidence="8" key="3">
    <citation type="submission" date="2025-09" db="UniProtKB">
        <authorList>
            <consortium name="Ensembl"/>
        </authorList>
    </citation>
    <scope>IDENTIFICATION</scope>
    <source>
        <strain evidence="8">2N</strain>
    </source>
</reference>
<feature type="transmembrane region" description="Helical" evidence="7">
    <location>
        <begin position="84"/>
        <end position="102"/>
    </location>
</feature>
<dbReference type="PANTHER" id="PTHR11819:SF110">
    <property type="entry name" value="GENE 5134-RELATED"/>
    <property type="match status" value="1"/>
</dbReference>
<evidence type="ECO:0000256" key="7">
    <source>
        <dbReference type="SAM" id="Phobius"/>
    </source>
</evidence>
<keyword evidence="9" id="KW-1185">Reference proteome</keyword>
<evidence type="ECO:0000313" key="9">
    <source>
        <dbReference type="Proteomes" id="UP000005447"/>
    </source>
</evidence>
<dbReference type="OMA" id="CLAGKNM"/>
<protein>
    <submittedName>
        <fullName evidence="8">Uncharacterized protein</fullName>
    </submittedName>
</protein>
<dbReference type="PROSITE" id="PS50283">
    <property type="entry name" value="NA_SOLUT_SYMP_3"/>
    <property type="match status" value="1"/>
</dbReference>
<name>H0W482_CAVPO</name>
<feature type="transmembrane region" description="Helical" evidence="7">
    <location>
        <begin position="465"/>
        <end position="486"/>
    </location>
</feature>
<gene>
    <name evidence="8" type="primary">LOC100719270</name>
</gene>
<organism evidence="8 9">
    <name type="scientific">Cavia porcellus</name>
    <name type="common">Guinea pig</name>
    <dbReference type="NCBI Taxonomy" id="10141"/>
    <lineage>
        <taxon>Eukaryota</taxon>
        <taxon>Metazoa</taxon>
        <taxon>Chordata</taxon>
        <taxon>Craniata</taxon>
        <taxon>Vertebrata</taxon>
        <taxon>Euteleostomi</taxon>
        <taxon>Mammalia</taxon>
        <taxon>Eutheria</taxon>
        <taxon>Euarchontoglires</taxon>
        <taxon>Glires</taxon>
        <taxon>Rodentia</taxon>
        <taxon>Hystricomorpha</taxon>
        <taxon>Caviidae</taxon>
        <taxon>Cavia</taxon>
    </lineage>
</organism>
<keyword evidence="5 7" id="KW-0472">Membrane</keyword>
<reference evidence="9" key="1">
    <citation type="journal article" date="2011" name="Nature">
        <title>A high-resolution map of human evolutionary constraint using 29 mammals.</title>
        <authorList>
            <person name="Lindblad-Toh K."/>
            <person name="Garber M."/>
            <person name="Zuk O."/>
            <person name="Lin M.F."/>
            <person name="Parker B.J."/>
            <person name="Washietl S."/>
            <person name="Kheradpour P."/>
            <person name="Ernst J."/>
            <person name="Jordan G."/>
            <person name="Mauceli E."/>
            <person name="Ward L.D."/>
            <person name="Lowe C.B."/>
            <person name="Holloway A.K."/>
            <person name="Clamp M."/>
            <person name="Gnerre S."/>
            <person name="Alfoldi J."/>
            <person name="Beal K."/>
            <person name="Chang J."/>
            <person name="Clawson H."/>
            <person name="Cuff J."/>
            <person name="Di Palma F."/>
            <person name="Fitzgerald S."/>
            <person name="Flicek P."/>
            <person name="Guttman M."/>
            <person name="Hubisz M.J."/>
            <person name="Jaffe D.B."/>
            <person name="Jungreis I."/>
            <person name="Kent W.J."/>
            <person name="Kostka D."/>
            <person name="Lara M."/>
            <person name="Martins A.L."/>
            <person name="Massingham T."/>
            <person name="Moltke I."/>
            <person name="Raney B.J."/>
            <person name="Rasmussen M.D."/>
            <person name="Robinson J."/>
            <person name="Stark A."/>
            <person name="Vilella A.J."/>
            <person name="Wen J."/>
            <person name="Xie X."/>
            <person name="Zody M.C."/>
            <person name="Baldwin J."/>
            <person name="Bloom T."/>
            <person name="Chin C.W."/>
            <person name="Heiman D."/>
            <person name="Nicol R."/>
            <person name="Nusbaum C."/>
            <person name="Young S."/>
            <person name="Wilkinson J."/>
            <person name="Worley K.C."/>
            <person name="Kovar C.L."/>
            <person name="Muzny D.M."/>
            <person name="Gibbs R.A."/>
            <person name="Cree A."/>
            <person name="Dihn H.H."/>
            <person name="Fowler G."/>
            <person name="Jhangiani S."/>
            <person name="Joshi V."/>
            <person name="Lee S."/>
            <person name="Lewis L.R."/>
            <person name="Nazareth L.V."/>
            <person name="Okwuonu G."/>
            <person name="Santibanez J."/>
            <person name="Warren W.C."/>
            <person name="Mardis E.R."/>
            <person name="Weinstock G.M."/>
            <person name="Wilson R.K."/>
            <person name="Delehaunty K."/>
            <person name="Dooling D."/>
            <person name="Fronik C."/>
            <person name="Fulton L."/>
            <person name="Fulton B."/>
            <person name="Graves T."/>
            <person name="Minx P."/>
            <person name="Sodergren E."/>
            <person name="Birney E."/>
            <person name="Margulies E.H."/>
            <person name="Herrero J."/>
            <person name="Green E.D."/>
            <person name="Haussler D."/>
            <person name="Siepel A."/>
            <person name="Goldman N."/>
            <person name="Pollard K.S."/>
            <person name="Pedersen J.S."/>
            <person name="Lander E.S."/>
            <person name="Kellis M."/>
        </authorList>
    </citation>
    <scope>NUCLEOTIDE SEQUENCE [LARGE SCALE GENOMIC DNA]</scope>
    <source>
        <strain evidence="9">2N</strain>
    </source>
</reference>
<dbReference type="GeneTree" id="ENSGT00940000163531"/>
<dbReference type="VEuPathDB" id="HostDB:ENSCPOG00000023038"/>